<dbReference type="Proteomes" id="UP001283212">
    <property type="component" value="Unassembled WGS sequence"/>
</dbReference>
<dbReference type="AlphaFoldDB" id="A0AAE4MDA3"/>
<accession>A0AAE4MDA3</accession>
<proteinExistence type="predicted"/>
<dbReference type="InterPro" id="IPR038437">
    <property type="entry name" value="GINS_Psf3_sf"/>
</dbReference>
<dbReference type="EMBL" id="JAWDKB010000001">
    <property type="protein sequence ID" value="MDV0442765.1"/>
    <property type="molecule type" value="Genomic_DNA"/>
</dbReference>
<protein>
    <recommendedName>
        <fullName evidence="3">DNA replication complex GINS family protein</fullName>
    </recommendedName>
</protein>
<name>A0AAE4MDA3_9EURY</name>
<keyword evidence="2" id="KW-1185">Reference proteome</keyword>
<dbReference type="Gene3D" id="1.20.58.2050">
    <property type="match status" value="1"/>
</dbReference>
<comment type="caution">
    <text evidence="1">The sequence shown here is derived from an EMBL/GenBank/DDBJ whole genome shotgun (WGS) entry which is preliminary data.</text>
</comment>
<organism evidence="1 2">
    <name type="scientific">Methanorbis rubei</name>
    <dbReference type="NCBI Taxonomy" id="3028300"/>
    <lineage>
        <taxon>Archaea</taxon>
        <taxon>Methanobacteriati</taxon>
        <taxon>Methanobacteriota</taxon>
        <taxon>Stenosarchaea group</taxon>
        <taxon>Methanomicrobia</taxon>
        <taxon>Methanomicrobiales</taxon>
        <taxon>Methanocorpusculaceae</taxon>
        <taxon>Methanorbis</taxon>
    </lineage>
</organism>
<reference evidence="1 2" key="1">
    <citation type="submission" date="2023-06" db="EMBL/GenBank/DDBJ databases">
        <title>Genome sequence of Methancorpusculaceae sp. Cs1.</title>
        <authorList>
            <person name="Protasov E."/>
            <person name="Platt K."/>
            <person name="Poehlein A."/>
            <person name="Daniel R."/>
            <person name="Brune A."/>
        </authorList>
    </citation>
    <scope>NUCLEOTIDE SEQUENCE [LARGE SCALE GENOMIC DNA]</scope>
    <source>
        <strain evidence="1 2">Cs1</strain>
    </source>
</reference>
<sequence length="233" mass="25903">MPDRISISELHGYLIDERNSGSLTDIPASLYEDVHTALTALTTEARSMGDPFGEGVQILLKERESLREYIRDLYAERTRKIFSLALAKATGEEINREELRCMVSGERSLYEVVADSATSCRKALLDGKQILDTTTAFHFTPAPAVSAANEPLLVDEVSFVDAHADEVFQNGNADAETAPESYRVIMVQQKVEEFQDYSGRCYALSPGDIVSLPQPMAEILCNRNIALNIRLRK</sequence>
<gene>
    <name evidence="1" type="ORF">McpCs1_01100</name>
</gene>
<dbReference type="Gene3D" id="3.40.5.50">
    <property type="match status" value="1"/>
</dbReference>
<dbReference type="CDD" id="cd11714">
    <property type="entry name" value="GINS_A_archaea"/>
    <property type="match status" value="1"/>
</dbReference>
<evidence type="ECO:0008006" key="3">
    <source>
        <dbReference type="Google" id="ProtNLM"/>
    </source>
</evidence>
<evidence type="ECO:0000313" key="1">
    <source>
        <dbReference type="EMBL" id="MDV0442765.1"/>
    </source>
</evidence>
<evidence type="ECO:0000313" key="2">
    <source>
        <dbReference type="Proteomes" id="UP001283212"/>
    </source>
</evidence>
<dbReference type="RefSeq" id="WP_338095311.1">
    <property type="nucleotide sequence ID" value="NZ_JAWDKB010000001.1"/>
</dbReference>